<comment type="caution">
    <text evidence="1">The sequence shown here is derived from an EMBL/GenBank/DDBJ whole genome shotgun (WGS) entry which is preliminary data.</text>
</comment>
<dbReference type="Proteomes" id="UP001497535">
    <property type="component" value="Unassembled WGS sequence"/>
</dbReference>
<evidence type="ECO:0000313" key="2">
    <source>
        <dbReference type="Proteomes" id="UP001497535"/>
    </source>
</evidence>
<organism evidence="1 2">
    <name type="scientific">Meloidogyne enterolobii</name>
    <name type="common">Root-knot nematode worm</name>
    <name type="synonym">Meloidogyne mayaguensis</name>
    <dbReference type="NCBI Taxonomy" id="390850"/>
    <lineage>
        <taxon>Eukaryota</taxon>
        <taxon>Metazoa</taxon>
        <taxon>Ecdysozoa</taxon>
        <taxon>Nematoda</taxon>
        <taxon>Chromadorea</taxon>
        <taxon>Rhabditida</taxon>
        <taxon>Tylenchina</taxon>
        <taxon>Tylenchomorpha</taxon>
        <taxon>Tylenchoidea</taxon>
        <taxon>Meloidogynidae</taxon>
        <taxon>Meloidogyninae</taxon>
        <taxon>Meloidogyne</taxon>
    </lineage>
</organism>
<proteinExistence type="predicted"/>
<dbReference type="EMBL" id="CAVMJV010000021">
    <property type="protein sequence ID" value="CAK5069933.1"/>
    <property type="molecule type" value="Genomic_DNA"/>
</dbReference>
<keyword evidence="2" id="KW-1185">Reference proteome</keyword>
<name>A0ACB0YYX7_MELEN</name>
<evidence type="ECO:0000313" key="1">
    <source>
        <dbReference type="EMBL" id="CAK5069933.1"/>
    </source>
</evidence>
<gene>
    <name evidence="1" type="ORF">MENTE1834_LOCUS18490</name>
</gene>
<reference evidence="1" key="1">
    <citation type="submission" date="2023-11" db="EMBL/GenBank/DDBJ databases">
        <authorList>
            <person name="Poullet M."/>
        </authorList>
    </citation>
    <scope>NUCLEOTIDE SEQUENCE</scope>
    <source>
        <strain evidence="1">E1834</strain>
    </source>
</reference>
<sequence>MCKFSKINKWKGTWMGKIWLAENKEIGLSFTEDPIKINDCNRELVLTDQGYAVPAQQYQILKLKKEIREKRDTVIGAGTVRTTQLAAELTATAVLSTEKVKQALSHISNTLCARSKISDYQSKFLGGAEANIAARLLMNTPYIKGKWISPNILETTTCLPIPVKNITYLANKKCYKEIPVNVTIEDKTIKAFLEPLTLIITEKPSNTPCSYERYVTIFIEKKLIRIDQKTGQYTEINDKYIHEIRDDIQPENKPTIETHAFHNLIINNYSDPRIEMLQMFQTFGIDRKFEQEKLETAVNTGQYIHYTEQTFQNPLQYIFKNFFDLNFEKIWIRSVAVYVTYIWIIETLIPFLFKYFKNTRIGRLITTILSKTSTEVLVQETDQINNEEVRMRELLRKIKKEEEEDRRQRLAAASVV</sequence>
<protein>
    <submittedName>
        <fullName evidence="1">Uncharacterized protein</fullName>
    </submittedName>
</protein>
<accession>A0ACB0YYX7</accession>